<dbReference type="AlphaFoldDB" id="A0A4U1EZ50"/>
<evidence type="ECO:0000313" key="2">
    <source>
        <dbReference type="Proteomes" id="UP000308365"/>
    </source>
</evidence>
<dbReference type="SUPFAM" id="SSF56053">
    <property type="entry name" value="Ribosomal protein L6"/>
    <property type="match status" value="1"/>
</dbReference>
<sequence>NVDITLKGRTVIFKDPRETLWRNFRHINVEFSLLGNDELILEGNGTNHVSNLAILTQQARTVTNENIRKFGDGVYVSEKGKVQQADE</sequence>
<protein>
    <recommendedName>
        <fullName evidence="3">60S ribosomal protein L9</fullName>
    </recommendedName>
</protein>
<dbReference type="EMBL" id="RWIC01000634">
    <property type="protein sequence ID" value="TKC41506.1"/>
    <property type="molecule type" value="Genomic_DNA"/>
</dbReference>
<feature type="non-terminal residue" evidence="1">
    <location>
        <position position="1"/>
    </location>
</feature>
<evidence type="ECO:0000313" key="1">
    <source>
        <dbReference type="EMBL" id="TKC41506.1"/>
    </source>
</evidence>
<dbReference type="GO" id="GO:0006412">
    <property type="term" value="P:translation"/>
    <property type="evidence" value="ECO:0007669"/>
    <property type="project" value="InterPro"/>
</dbReference>
<accession>A0A4U1EZ50</accession>
<dbReference type="GO" id="GO:0005840">
    <property type="term" value="C:ribosome"/>
    <property type="evidence" value="ECO:0007669"/>
    <property type="project" value="InterPro"/>
</dbReference>
<dbReference type="Proteomes" id="UP000308365">
    <property type="component" value="Unassembled WGS sequence"/>
</dbReference>
<organism evidence="1 2">
    <name type="scientific">Monodon monoceros</name>
    <name type="common">Narwhal</name>
    <name type="synonym">Ceratodon monodon</name>
    <dbReference type="NCBI Taxonomy" id="40151"/>
    <lineage>
        <taxon>Eukaryota</taxon>
        <taxon>Metazoa</taxon>
        <taxon>Chordata</taxon>
        <taxon>Craniata</taxon>
        <taxon>Vertebrata</taxon>
        <taxon>Euteleostomi</taxon>
        <taxon>Mammalia</taxon>
        <taxon>Eutheria</taxon>
        <taxon>Laurasiatheria</taxon>
        <taxon>Artiodactyla</taxon>
        <taxon>Whippomorpha</taxon>
        <taxon>Cetacea</taxon>
        <taxon>Odontoceti</taxon>
        <taxon>Monodontidae</taxon>
        <taxon>Monodon</taxon>
    </lineage>
</organism>
<dbReference type="InterPro" id="IPR036789">
    <property type="entry name" value="Ribosomal_uL6-like_a/b-dom_sf"/>
</dbReference>
<dbReference type="Gene3D" id="3.90.930.12">
    <property type="entry name" value="Ribosomal protein L6, alpha-beta domain"/>
    <property type="match status" value="1"/>
</dbReference>
<dbReference type="GO" id="GO:0019843">
    <property type="term" value="F:rRNA binding"/>
    <property type="evidence" value="ECO:0007669"/>
    <property type="project" value="InterPro"/>
</dbReference>
<name>A0A4U1EZ50_MONMO</name>
<gene>
    <name evidence="1" type="ORF">EI555_010914</name>
</gene>
<evidence type="ECO:0008006" key="3">
    <source>
        <dbReference type="Google" id="ProtNLM"/>
    </source>
</evidence>
<dbReference type="GO" id="GO:0003735">
    <property type="term" value="F:structural constituent of ribosome"/>
    <property type="evidence" value="ECO:0007669"/>
    <property type="project" value="InterPro"/>
</dbReference>
<proteinExistence type="predicted"/>
<comment type="caution">
    <text evidence="1">The sequence shown here is derived from an EMBL/GenBank/DDBJ whole genome shotgun (WGS) entry which is preliminary data.</text>
</comment>
<reference evidence="2" key="1">
    <citation type="journal article" date="2019" name="IScience">
        <title>Narwhal Genome Reveals Long-Term Low Genetic Diversity despite Current Large Abundance Size.</title>
        <authorList>
            <person name="Westbury M.V."/>
            <person name="Petersen B."/>
            <person name="Garde E."/>
            <person name="Heide-Jorgensen M.P."/>
            <person name="Lorenzen E.D."/>
        </authorList>
    </citation>
    <scope>NUCLEOTIDE SEQUENCE [LARGE SCALE GENOMIC DNA]</scope>
</reference>